<proteinExistence type="predicted"/>
<evidence type="ECO:0000313" key="2">
    <source>
        <dbReference type="Proteomes" id="UP000006437"/>
    </source>
</evidence>
<comment type="caution">
    <text evidence="1">The sequence shown here is derived from an EMBL/GenBank/DDBJ whole genome shotgun (WGS) entry which is preliminary data.</text>
</comment>
<accession>G9X2M5</accession>
<sequence>MDKEDWPPLTKEFFEPGSPYSCWLREQLYGEGTNGSFGGKTHGLFKKHNVQNYSDDNLREITMNFRGLDGLPEDLRKVAVDIIKLELDENFEFLFREV</sequence>
<organism evidence="1 2">
    <name type="scientific">Peptoanaerobacter stomatis</name>
    <dbReference type="NCBI Taxonomy" id="796937"/>
    <lineage>
        <taxon>Bacteria</taxon>
        <taxon>Bacillati</taxon>
        <taxon>Bacillota</taxon>
        <taxon>Clostridia</taxon>
        <taxon>Peptostreptococcales</taxon>
        <taxon>Filifactoraceae</taxon>
        <taxon>Peptoanaerobacter</taxon>
    </lineage>
</organism>
<dbReference type="AlphaFoldDB" id="G9X2M5"/>
<reference evidence="1 2" key="1">
    <citation type="submission" date="2011-08" db="EMBL/GenBank/DDBJ databases">
        <title>The Genome Sequence of Eubacteriaceae bacterium ACC19a.</title>
        <authorList>
            <consortium name="The Broad Institute Genome Sequencing Platform"/>
            <person name="Earl A."/>
            <person name="Ward D."/>
            <person name="Feldgarden M."/>
            <person name="Gevers D."/>
            <person name="Sizova M."/>
            <person name="Hazen A."/>
            <person name="Epstein S."/>
            <person name="Young S.K."/>
            <person name="Zeng Q."/>
            <person name="Gargeya S."/>
            <person name="Fitzgerald M."/>
            <person name="Haas B."/>
            <person name="Abouelleil A."/>
            <person name="Alvarado L."/>
            <person name="Arachchi H.M."/>
            <person name="Berlin A."/>
            <person name="Brown A."/>
            <person name="Chapman S.B."/>
            <person name="Chen Z."/>
            <person name="Dunbar C."/>
            <person name="Freedman E."/>
            <person name="Gearin G."/>
            <person name="Gellesch M."/>
            <person name="Goldberg J."/>
            <person name="Griggs A."/>
            <person name="Gujja S."/>
            <person name="Heiman D."/>
            <person name="Howarth C."/>
            <person name="Larson L."/>
            <person name="Lui A."/>
            <person name="MacDonald P.J.P."/>
            <person name="Montmayeur A."/>
            <person name="Murphy C."/>
            <person name="Neiman D."/>
            <person name="Pearson M."/>
            <person name="Priest M."/>
            <person name="Roberts A."/>
            <person name="Saif S."/>
            <person name="Shea T."/>
            <person name="Shenoy N."/>
            <person name="Sisk P."/>
            <person name="Stolte C."/>
            <person name="Sykes S."/>
            <person name="Wortman J."/>
            <person name="Nusbaum C."/>
            <person name="Birren B."/>
        </authorList>
    </citation>
    <scope>NUCLEOTIDE SEQUENCE [LARGE SCALE GENOMIC DNA]</scope>
    <source>
        <strain evidence="1 2">ACC19a</strain>
    </source>
</reference>
<gene>
    <name evidence="1" type="ORF">HMPREF9629_00632</name>
</gene>
<dbReference type="EMBL" id="AFZE01000056">
    <property type="protein sequence ID" value="EHL11095.1"/>
    <property type="molecule type" value="Genomic_DNA"/>
</dbReference>
<dbReference type="BioCyc" id="EBAC796937-HMP:GMGH-634-MONOMER"/>
<dbReference type="HOGENOM" id="CLU_2331237_0_0_9"/>
<protein>
    <submittedName>
        <fullName evidence="1">Uncharacterized protein</fullName>
    </submittedName>
</protein>
<evidence type="ECO:0000313" key="1">
    <source>
        <dbReference type="EMBL" id="EHL11095.1"/>
    </source>
</evidence>
<dbReference type="Proteomes" id="UP000006437">
    <property type="component" value="Unassembled WGS sequence"/>
</dbReference>
<name>G9X2M5_9FIRM</name>
<dbReference type="RefSeq" id="WP_009524868.1">
    <property type="nucleotide sequence ID" value="NZ_JH414548.1"/>
</dbReference>